<keyword evidence="2 4" id="KW-0378">Hydrolase</keyword>
<feature type="site" description="Important for substrate specificity" evidence="4">
    <location>
        <position position="160"/>
    </location>
</feature>
<feature type="site" description="Important for substrate specificity" evidence="4">
    <location>
        <position position="76"/>
    </location>
</feature>
<dbReference type="Gene3D" id="3.90.950.10">
    <property type="match status" value="1"/>
</dbReference>
<name>A0A419F2A1_9BACT</name>
<dbReference type="EMBL" id="QZKI01000048">
    <property type="protein sequence ID" value="RJP72155.1"/>
    <property type="molecule type" value="Genomic_DNA"/>
</dbReference>
<dbReference type="PANTHER" id="PTHR43213:SF5">
    <property type="entry name" value="BIFUNCTIONAL DTTP_UTP PYROPHOSPHATASE_METHYLTRANSFERASE PROTEIN-RELATED"/>
    <property type="match status" value="1"/>
</dbReference>
<comment type="catalytic activity">
    <reaction evidence="4">
        <text>dTTP + H2O = dTMP + diphosphate + H(+)</text>
        <dbReference type="Rhea" id="RHEA:28534"/>
        <dbReference type="ChEBI" id="CHEBI:15377"/>
        <dbReference type="ChEBI" id="CHEBI:15378"/>
        <dbReference type="ChEBI" id="CHEBI:33019"/>
        <dbReference type="ChEBI" id="CHEBI:37568"/>
        <dbReference type="ChEBI" id="CHEBI:63528"/>
        <dbReference type="EC" id="3.6.1.9"/>
    </reaction>
</comment>
<keyword evidence="4" id="KW-0963">Cytoplasm</keyword>
<dbReference type="EC" id="3.6.1.9" evidence="4"/>
<comment type="caution">
    <text evidence="4">Lacks conserved residue(s) required for the propagation of feature annotation.</text>
</comment>
<evidence type="ECO:0000256" key="1">
    <source>
        <dbReference type="ARBA" id="ARBA00001968"/>
    </source>
</evidence>
<dbReference type="CDD" id="cd00555">
    <property type="entry name" value="Maf"/>
    <property type="match status" value="1"/>
</dbReference>
<comment type="subcellular location">
    <subcellularLocation>
        <location evidence="4">Cytoplasm</location>
    </subcellularLocation>
</comment>
<comment type="function">
    <text evidence="4">Nucleoside triphosphate pyrophosphatase that hydrolyzes dTTP and UTP. May have a dual role in cell division arrest and in preventing the incorporation of modified nucleotides into cellular nucleic acids.</text>
</comment>
<accession>A0A419F2A1</accession>
<dbReference type="Pfam" id="PF02545">
    <property type="entry name" value="Maf"/>
    <property type="match status" value="1"/>
</dbReference>
<feature type="site" description="Important for substrate specificity" evidence="4">
    <location>
        <position position="18"/>
    </location>
</feature>
<evidence type="ECO:0000313" key="6">
    <source>
        <dbReference type="Proteomes" id="UP000285961"/>
    </source>
</evidence>
<dbReference type="PIRSF" id="PIRSF006305">
    <property type="entry name" value="Maf"/>
    <property type="match status" value="1"/>
</dbReference>
<dbReference type="GO" id="GO:0036218">
    <property type="term" value="F:dTTP diphosphatase activity"/>
    <property type="evidence" value="ECO:0007669"/>
    <property type="project" value="RHEA"/>
</dbReference>
<keyword evidence="3 4" id="KW-0546">Nucleotide metabolism</keyword>
<dbReference type="AlphaFoldDB" id="A0A419F2A1"/>
<dbReference type="GO" id="GO:0009117">
    <property type="term" value="P:nucleotide metabolic process"/>
    <property type="evidence" value="ECO:0007669"/>
    <property type="project" value="UniProtKB-KW"/>
</dbReference>
<dbReference type="Proteomes" id="UP000285961">
    <property type="component" value="Unassembled WGS sequence"/>
</dbReference>
<sequence length="197" mass="21254">MSGYEQVSTLILASTSPRRIDLLRSLGIAFELAESEVGEEWRDDIPIAELVERNALAKASSVARKLERGLVIGADTVVSCEGAVFGKPSDIEDARRMLRALAGRTHQVYSGVAVVRARDGTAKTAHAITDVTFRPLSEKQIAKYLQMIDPLDKAGAYAIQGVGGIIVEKICGCYYNVVGLPLTVLDNLLAHFGVQLL</sequence>
<dbReference type="InterPro" id="IPR003697">
    <property type="entry name" value="Maf-like"/>
</dbReference>
<proteinExistence type="inferred from homology"/>
<evidence type="ECO:0000256" key="3">
    <source>
        <dbReference type="ARBA" id="ARBA00023080"/>
    </source>
</evidence>
<comment type="catalytic activity">
    <reaction evidence="4">
        <text>UTP + H2O = UMP + diphosphate + H(+)</text>
        <dbReference type="Rhea" id="RHEA:29395"/>
        <dbReference type="ChEBI" id="CHEBI:15377"/>
        <dbReference type="ChEBI" id="CHEBI:15378"/>
        <dbReference type="ChEBI" id="CHEBI:33019"/>
        <dbReference type="ChEBI" id="CHEBI:46398"/>
        <dbReference type="ChEBI" id="CHEBI:57865"/>
        <dbReference type="EC" id="3.6.1.9"/>
    </reaction>
</comment>
<gene>
    <name evidence="5" type="primary">maf</name>
    <name evidence="5" type="ORF">C4532_06370</name>
</gene>
<dbReference type="NCBIfam" id="TIGR00172">
    <property type="entry name" value="maf"/>
    <property type="match status" value="1"/>
</dbReference>
<organism evidence="5 6">
    <name type="scientific">Candidatus Abyssobacteria bacterium SURF_17</name>
    <dbReference type="NCBI Taxonomy" id="2093361"/>
    <lineage>
        <taxon>Bacteria</taxon>
        <taxon>Pseudomonadati</taxon>
        <taxon>Candidatus Hydrogenedentota</taxon>
        <taxon>Candidatus Abyssobacteria</taxon>
    </lineage>
</organism>
<comment type="caution">
    <text evidence="5">The sequence shown here is derived from an EMBL/GenBank/DDBJ whole genome shotgun (WGS) entry which is preliminary data.</text>
</comment>
<dbReference type="GO" id="GO:0005737">
    <property type="term" value="C:cytoplasm"/>
    <property type="evidence" value="ECO:0007669"/>
    <property type="project" value="UniProtKB-SubCell"/>
</dbReference>
<dbReference type="GO" id="GO:0036221">
    <property type="term" value="F:UTP diphosphatase activity"/>
    <property type="evidence" value="ECO:0007669"/>
    <property type="project" value="RHEA"/>
</dbReference>
<dbReference type="InterPro" id="IPR029001">
    <property type="entry name" value="ITPase-like_fam"/>
</dbReference>
<reference evidence="5 6" key="1">
    <citation type="journal article" date="2017" name="ISME J.">
        <title>Energy and carbon metabolisms in a deep terrestrial subsurface fluid microbial community.</title>
        <authorList>
            <person name="Momper L."/>
            <person name="Jungbluth S.P."/>
            <person name="Lee M.D."/>
            <person name="Amend J.P."/>
        </authorList>
    </citation>
    <scope>NUCLEOTIDE SEQUENCE [LARGE SCALE GENOMIC DNA]</scope>
    <source>
        <strain evidence="5">SURF_17</strain>
    </source>
</reference>
<evidence type="ECO:0000256" key="2">
    <source>
        <dbReference type="ARBA" id="ARBA00022801"/>
    </source>
</evidence>
<protein>
    <recommendedName>
        <fullName evidence="4">dTTP/UTP pyrophosphatase</fullName>
        <shortName evidence="4">dTTPase/UTPase</shortName>
        <ecNumber evidence="4">3.6.1.9</ecNumber>
    </recommendedName>
    <alternativeName>
        <fullName evidence="4">Nucleoside triphosphate pyrophosphatase</fullName>
    </alternativeName>
    <alternativeName>
        <fullName evidence="4">Nucleotide pyrophosphatase</fullName>
        <shortName evidence="4">Nucleotide PPase</shortName>
    </alternativeName>
</protein>
<evidence type="ECO:0000256" key="4">
    <source>
        <dbReference type="HAMAP-Rule" id="MF_00528"/>
    </source>
</evidence>
<feature type="active site" description="Proton acceptor" evidence="4">
    <location>
        <position position="75"/>
    </location>
</feature>
<dbReference type="HAMAP" id="MF_00528">
    <property type="entry name" value="Maf"/>
    <property type="match status" value="1"/>
</dbReference>
<comment type="cofactor">
    <cofactor evidence="1 4">
        <name>a divalent metal cation</name>
        <dbReference type="ChEBI" id="CHEBI:60240"/>
    </cofactor>
</comment>
<dbReference type="SUPFAM" id="SSF52972">
    <property type="entry name" value="ITPase-like"/>
    <property type="match status" value="1"/>
</dbReference>
<evidence type="ECO:0000313" key="5">
    <source>
        <dbReference type="EMBL" id="RJP72155.1"/>
    </source>
</evidence>
<dbReference type="PANTHER" id="PTHR43213">
    <property type="entry name" value="BIFUNCTIONAL DTTP/UTP PYROPHOSPHATASE/METHYLTRANSFERASE PROTEIN-RELATED"/>
    <property type="match status" value="1"/>
</dbReference>
<comment type="similarity">
    <text evidence="4">Belongs to the Maf family. YhdE subfamily.</text>
</comment>